<reference evidence="14" key="1">
    <citation type="journal article" date="2014" name="Proc. Natl. Acad. Sci. U.S.A.">
        <title>Extensive sampling of basidiomycete genomes demonstrates inadequacy of the white-rot/brown-rot paradigm for wood decay fungi.</title>
        <authorList>
            <person name="Riley R."/>
            <person name="Salamov A.A."/>
            <person name="Brown D.W."/>
            <person name="Nagy L.G."/>
            <person name="Floudas D."/>
            <person name="Held B.W."/>
            <person name="Levasseur A."/>
            <person name="Lombard V."/>
            <person name="Morin E."/>
            <person name="Otillar R."/>
            <person name="Lindquist E.A."/>
            <person name="Sun H."/>
            <person name="LaButti K.M."/>
            <person name="Schmutz J."/>
            <person name="Jabbour D."/>
            <person name="Luo H."/>
            <person name="Baker S.E."/>
            <person name="Pisabarro A.G."/>
            <person name="Walton J.D."/>
            <person name="Blanchette R.A."/>
            <person name="Henrissat B."/>
            <person name="Martin F."/>
            <person name="Cullen D."/>
            <person name="Hibbett D.S."/>
            <person name="Grigoriev I.V."/>
        </authorList>
    </citation>
    <scope>NUCLEOTIDE SEQUENCE [LARGE SCALE GENOMIC DNA]</scope>
    <source>
        <strain evidence="14">CBS 339.88</strain>
    </source>
</reference>
<keyword evidence="8 11" id="KW-1015">Disulfide bond</keyword>
<dbReference type="Proteomes" id="UP000027222">
    <property type="component" value="Unassembled WGS sequence"/>
</dbReference>
<dbReference type="EMBL" id="KL142403">
    <property type="protein sequence ID" value="KDR69341.1"/>
    <property type="molecule type" value="Genomic_DNA"/>
</dbReference>
<proteinExistence type="inferred from homology"/>
<dbReference type="SMART" id="SM01110">
    <property type="entry name" value="Cutinase"/>
    <property type="match status" value="1"/>
</dbReference>
<evidence type="ECO:0000256" key="12">
    <source>
        <dbReference type="RuleBase" id="RU361263"/>
    </source>
</evidence>
<evidence type="ECO:0000256" key="7">
    <source>
        <dbReference type="ARBA" id="ARBA00022801"/>
    </source>
</evidence>
<keyword evidence="5 12" id="KW-0964">Secreted</keyword>
<dbReference type="EC" id="3.1.1.74" evidence="3 12"/>
<dbReference type="InterPro" id="IPR043579">
    <property type="entry name" value="CUTINASE_2"/>
</dbReference>
<dbReference type="PANTHER" id="PTHR48250">
    <property type="entry name" value="CUTINASE 2-RELATED"/>
    <property type="match status" value="1"/>
</dbReference>
<dbReference type="InterPro" id="IPR000675">
    <property type="entry name" value="Cutinase/axe"/>
</dbReference>
<feature type="active site" description="Proton donor/acceptor" evidence="10">
    <location>
        <position position="175"/>
    </location>
</feature>
<sequence>MFKAALLLACVVTVYAAPTTSQACSDVTVIFARGTSEAAPIGSVVGPPFQTALRTALGSRSLSFQGVNYAATVGGFLMGGDRVGAATMAQNVASTATSCPNTKIVMSGYSQGGQLVHLAAQQLTPSVQARVNAIVIFGDPDNGQPFPGNLNAVEKTFCAVGDLICTGTSIVLPAHLSYGQASQ</sequence>
<accession>A0A067SEL3</accession>
<protein>
    <recommendedName>
        <fullName evidence="3 12">Cutinase</fullName>
        <ecNumber evidence="3 12">3.1.1.74</ecNumber>
    </recommendedName>
</protein>
<evidence type="ECO:0000256" key="11">
    <source>
        <dbReference type="PIRSR" id="PIRSR611150-2"/>
    </source>
</evidence>
<evidence type="ECO:0000256" key="10">
    <source>
        <dbReference type="PIRSR" id="PIRSR611150-1"/>
    </source>
</evidence>
<organism evidence="13 14">
    <name type="scientific">Galerina marginata (strain CBS 339.88)</name>
    <dbReference type="NCBI Taxonomy" id="685588"/>
    <lineage>
        <taxon>Eukaryota</taxon>
        <taxon>Fungi</taxon>
        <taxon>Dikarya</taxon>
        <taxon>Basidiomycota</taxon>
        <taxon>Agaricomycotina</taxon>
        <taxon>Agaricomycetes</taxon>
        <taxon>Agaricomycetidae</taxon>
        <taxon>Agaricales</taxon>
        <taxon>Agaricineae</taxon>
        <taxon>Strophariaceae</taxon>
        <taxon>Galerina</taxon>
    </lineage>
</organism>
<feature type="disulfide bond" evidence="11">
    <location>
        <begin position="158"/>
        <end position="165"/>
    </location>
</feature>
<comment type="function">
    <text evidence="12">Catalyzes the hydrolysis of complex carboxylic polyesters found in the cell wall of plants. Degrades cutin, a macromolecule that forms the structure of the plant cuticle.</text>
</comment>
<dbReference type="STRING" id="685588.A0A067SEL3"/>
<dbReference type="GO" id="GO:0016052">
    <property type="term" value="P:carbohydrate catabolic process"/>
    <property type="evidence" value="ECO:0007669"/>
    <property type="project" value="TreeGrafter"/>
</dbReference>
<evidence type="ECO:0000256" key="9">
    <source>
        <dbReference type="ARBA" id="ARBA00034045"/>
    </source>
</evidence>
<dbReference type="PROSITE" id="PS00931">
    <property type="entry name" value="CUTINASE_2"/>
    <property type="match status" value="1"/>
</dbReference>
<feature type="signal peptide" evidence="12">
    <location>
        <begin position="1"/>
        <end position="16"/>
    </location>
</feature>
<feature type="disulfide bond" evidence="11">
    <location>
        <begin position="24"/>
        <end position="99"/>
    </location>
</feature>
<gene>
    <name evidence="13" type="ORF">GALMADRAFT_77616</name>
</gene>
<comment type="catalytic activity">
    <reaction evidence="9 12">
        <text>cutin + H2O = cutin monomers.</text>
        <dbReference type="EC" id="3.1.1.74"/>
    </reaction>
</comment>
<keyword evidence="4 12" id="KW-0719">Serine esterase</keyword>
<dbReference type="GO" id="GO:0050525">
    <property type="term" value="F:cutinase activity"/>
    <property type="evidence" value="ECO:0007669"/>
    <property type="project" value="UniProtKB-UniRule"/>
</dbReference>
<keyword evidence="14" id="KW-1185">Reference proteome</keyword>
<name>A0A067SEL3_GALM3</name>
<feature type="chain" id="PRO_5005103783" description="Cutinase" evidence="12">
    <location>
        <begin position="17"/>
        <end position="183"/>
    </location>
</feature>
<dbReference type="AlphaFoldDB" id="A0A067SEL3"/>
<dbReference type="SUPFAM" id="SSF53474">
    <property type="entry name" value="alpha/beta-Hydrolases"/>
    <property type="match status" value="1"/>
</dbReference>
<comment type="subcellular location">
    <subcellularLocation>
        <location evidence="1 12">Secreted</location>
    </subcellularLocation>
</comment>
<evidence type="ECO:0000313" key="13">
    <source>
        <dbReference type="EMBL" id="KDR69341.1"/>
    </source>
</evidence>
<comment type="similarity">
    <text evidence="2 12">Belongs to the cutinase family.</text>
</comment>
<dbReference type="PRINTS" id="PR00129">
    <property type="entry name" value="CUTINASE"/>
</dbReference>
<dbReference type="Pfam" id="PF01083">
    <property type="entry name" value="Cutinase"/>
    <property type="match status" value="1"/>
</dbReference>
<evidence type="ECO:0000256" key="8">
    <source>
        <dbReference type="ARBA" id="ARBA00023157"/>
    </source>
</evidence>
<dbReference type="PROSITE" id="PS00155">
    <property type="entry name" value="CUTINASE_1"/>
    <property type="match status" value="1"/>
</dbReference>
<dbReference type="InterPro" id="IPR043580">
    <property type="entry name" value="CUTINASE_1"/>
</dbReference>
<evidence type="ECO:0000313" key="14">
    <source>
        <dbReference type="Proteomes" id="UP000027222"/>
    </source>
</evidence>
<dbReference type="PROSITE" id="PS51257">
    <property type="entry name" value="PROKAR_LIPOPROTEIN"/>
    <property type="match status" value="1"/>
</dbReference>
<dbReference type="Gene3D" id="3.40.50.1820">
    <property type="entry name" value="alpha/beta hydrolase"/>
    <property type="match status" value="1"/>
</dbReference>
<evidence type="ECO:0000256" key="6">
    <source>
        <dbReference type="ARBA" id="ARBA00022729"/>
    </source>
</evidence>
<dbReference type="OrthoDB" id="3225429at2759"/>
<dbReference type="GO" id="GO:0005576">
    <property type="term" value="C:extracellular region"/>
    <property type="evidence" value="ECO:0007669"/>
    <property type="project" value="UniProtKB-SubCell"/>
</dbReference>
<keyword evidence="6 12" id="KW-0732">Signal</keyword>
<evidence type="ECO:0000256" key="5">
    <source>
        <dbReference type="ARBA" id="ARBA00022525"/>
    </source>
</evidence>
<feature type="active site" evidence="10">
    <location>
        <position position="162"/>
    </location>
</feature>
<evidence type="ECO:0000256" key="2">
    <source>
        <dbReference type="ARBA" id="ARBA00007534"/>
    </source>
</evidence>
<dbReference type="HOGENOM" id="CLU_040058_2_2_1"/>
<keyword evidence="7 12" id="KW-0378">Hydrolase</keyword>
<dbReference type="InterPro" id="IPR029058">
    <property type="entry name" value="AB_hydrolase_fold"/>
</dbReference>
<evidence type="ECO:0000256" key="4">
    <source>
        <dbReference type="ARBA" id="ARBA00022487"/>
    </source>
</evidence>
<evidence type="ECO:0000256" key="1">
    <source>
        <dbReference type="ARBA" id="ARBA00004613"/>
    </source>
</evidence>
<feature type="active site" description="Nucleophile" evidence="10">
    <location>
        <position position="110"/>
    </location>
</feature>
<dbReference type="InterPro" id="IPR011150">
    <property type="entry name" value="Cutinase_monf"/>
</dbReference>
<evidence type="ECO:0000256" key="3">
    <source>
        <dbReference type="ARBA" id="ARBA00013095"/>
    </source>
</evidence>
<dbReference type="PANTHER" id="PTHR48250:SF1">
    <property type="entry name" value="CUTINASE"/>
    <property type="match status" value="1"/>
</dbReference>